<evidence type="ECO:0000313" key="3">
    <source>
        <dbReference type="Proteomes" id="UP000765509"/>
    </source>
</evidence>
<reference evidence="2" key="1">
    <citation type="submission" date="2021-03" db="EMBL/GenBank/DDBJ databases">
        <title>Draft genome sequence of rust myrtle Austropuccinia psidii MF-1, a brazilian biotype.</title>
        <authorList>
            <person name="Quecine M.C."/>
            <person name="Pachon D.M.R."/>
            <person name="Bonatelli M.L."/>
            <person name="Correr F.H."/>
            <person name="Franceschini L.M."/>
            <person name="Leite T.F."/>
            <person name="Margarido G.R.A."/>
            <person name="Almeida C.A."/>
            <person name="Ferrarezi J.A."/>
            <person name="Labate C.A."/>
        </authorList>
    </citation>
    <scope>NUCLEOTIDE SEQUENCE</scope>
    <source>
        <strain evidence="2">MF-1</strain>
    </source>
</reference>
<proteinExistence type="predicted"/>
<feature type="region of interest" description="Disordered" evidence="1">
    <location>
        <begin position="1"/>
        <end position="23"/>
    </location>
</feature>
<dbReference type="EMBL" id="AVOT02048914">
    <property type="protein sequence ID" value="MBW0544105.1"/>
    <property type="molecule type" value="Genomic_DNA"/>
</dbReference>
<dbReference type="OrthoDB" id="3250101at2759"/>
<accession>A0A9Q3ILY5</accession>
<dbReference type="AlphaFoldDB" id="A0A9Q3ILY5"/>
<evidence type="ECO:0000313" key="2">
    <source>
        <dbReference type="EMBL" id="MBW0544105.1"/>
    </source>
</evidence>
<name>A0A9Q3ILY5_9BASI</name>
<keyword evidence="3" id="KW-1185">Reference proteome</keyword>
<feature type="compositionally biased region" description="Polar residues" evidence="1">
    <location>
        <begin position="10"/>
        <end position="23"/>
    </location>
</feature>
<gene>
    <name evidence="2" type="ORF">O181_083820</name>
</gene>
<comment type="caution">
    <text evidence="2">The sequence shown here is derived from an EMBL/GenBank/DDBJ whole genome shotgun (WGS) entry which is preliminary data.</text>
</comment>
<evidence type="ECO:0008006" key="4">
    <source>
        <dbReference type="Google" id="ProtNLM"/>
    </source>
</evidence>
<dbReference type="Proteomes" id="UP000765509">
    <property type="component" value="Unassembled WGS sequence"/>
</dbReference>
<protein>
    <recommendedName>
        <fullName evidence="4">Retropepsins domain-containing protein</fullName>
    </recommendedName>
</protein>
<evidence type="ECO:0000256" key="1">
    <source>
        <dbReference type="SAM" id="MobiDB-lite"/>
    </source>
</evidence>
<organism evidence="2 3">
    <name type="scientific">Austropuccinia psidii MF-1</name>
    <dbReference type="NCBI Taxonomy" id="1389203"/>
    <lineage>
        <taxon>Eukaryota</taxon>
        <taxon>Fungi</taxon>
        <taxon>Dikarya</taxon>
        <taxon>Basidiomycota</taxon>
        <taxon>Pucciniomycotina</taxon>
        <taxon>Pucciniomycetes</taxon>
        <taxon>Pucciniales</taxon>
        <taxon>Sphaerophragmiaceae</taxon>
        <taxon>Austropuccinia</taxon>
    </lineage>
</organism>
<sequence length="212" mass="24177">MDLIHVQDAKMQQKNPSRGNSSTDGSCCITNIVIKNKANISLDSGAFCTCVGKDYVEKIYTNWKEQSMPIRGIKFSSSTQDMHPLGFLEAEMIFPHPSESIRLKFEFVLINSCNSKHFILGNNYLNSYGIGITNHNDRYFTIGGNKRQKSAFPLKMKEITVNRQVKNANKEKFVSDQLIEARISPELQLLIEENRIKSLFQYREAFASAMNH</sequence>